<sequence length="91" mass="10641">MDLKTQEKIIFCNTVENLTSVEIDELNAFHARSCCMILKNDDYYYGLRANHFVVEEGWSERHIFSRMKLISANHKGGRAMVLIREGEVFKE</sequence>
<name>A0A4Y9JAR9_9STRE</name>
<dbReference type="OrthoDB" id="2168491at2"/>
<organism evidence="1 2">
    <name type="scientific">Streptococcus cuniculi</name>
    <dbReference type="NCBI Taxonomy" id="1432788"/>
    <lineage>
        <taxon>Bacteria</taxon>
        <taxon>Bacillati</taxon>
        <taxon>Bacillota</taxon>
        <taxon>Bacilli</taxon>
        <taxon>Lactobacillales</taxon>
        <taxon>Streptococcaceae</taxon>
        <taxon>Streptococcus</taxon>
    </lineage>
</organism>
<evidence type="ECO:0000313" key="1">
    <source>
        <dbReference type="EMBL" id="TFU97907.1"/>
    </source>
</evidence>
<gene>
    <name evidence="1" type="ORF">E4T82_05430</name>
</gene>
<protein>
    <submittedName>
        <fullName evidence="1">Uncharacterized protein</fullName>
    </submittedName>
</protein>
<proteinExistence type="predicted"/>
<dbReference type="AlphaFoldDB" id="A0A4Y9JAR9"/>
<evidence type="ECO:0000313" key="2">
    <source>
        <dbReference type="Proteomes" id="UP000297253"/>
    </source>
</evidence>
<accession>A0A4Y9JAR9</accession>
<dbReference type="Proteomes" id="UP000297253">
    <property type="component" value="Unassembled WGS sequence"/>
</dbReference>
<dbReference type="EMBL" id="SPPD01000006">
    <property type="protein sequence ID" value="TFU97907.1"/>
    <property type="molecule type" value="Genomic_DNA"/>
</dbReference>
<comment type="caution">
    <text evidence="1">The sequence shown here is derived from an EMBL/GenBank/DDBJ whole genome shotgun (WGS) entry which is preliminary data.</text>
</comment>
<reference evidence="1 2" key="1">
    <citation type="submission" date="2019-03" db="EMBL/GenBank/DDBJ databases">
        <title>Diversity of the mouse oral microbiome.</title>
        <authorList>
            <person name="Joseph S."/>
            <person name="Aduse-Opoku J."/>
            <person name="Curtis M."/>
            <person name="Wade W."/>
            <person name="Hashim A."/>
        </authorList>
    </citation>
    <scope>NUCLEOTIDE SEQUENCE [LARGE SCALE GENOMIC DNA]</scope>
    <source>
        <strain evidence="1 2">WM131</strain>
    </source>
</reference>